<accession>A0A7W8VCZ3</accession>
<dbReference type="InterPro" id="IPR007278">
    <property type="entry name" value="DUF397"/>
</dbReference>
<evidence type="ECO:0000259" key="1">
    <source>
        <dbReference type="Pfam" id="PF04149"/>
    </source>
</evidence>
<feature type="domain" description="DUF397" evidence="1">
    <location>
        <begin position="2"/>
        <end position="64"/>
    </location>
</feature>
<dbReference type="EMBL" id="JACHDB010000001">
    <property type="protein sequence ID" value="MBB5431468.1"/>
    <property type="molecule type" value="Genomic_DNA"/>
</dbReference>
<dbReference type="Pfam" id="PF04149">
    <property type="entry name" value="DUF397"/>
    <property type="match status" value="1"/>
</dbReference>
<reference evidence="2 3" key="1">
    <citation type="submission" date="2020-08" db="EMBL/GenBank/DDBJ databases">
        <title>Sequencing the genomes of 1000 actinobacteria strains.</title>
        <authorList>
            <person name="Klenk H.-P."/>
        </authorList>
    </citation>
    <scope>NUCLEOTIDE SEQUENCE [LARGE SCALE GENOMIC DNA]</scope>
    <source>
        <strain evidence="2 3">DSM 44551</strain>
    </source>
</reference>
<evidence type="ECO:0000313" key="2">
    <source>
        <dbReference type="EMBL" id="MBB5431468.1"/>
    </source>
</evidence>
<sequence length="68" mass="7148">MRSSHSSAETGCCVEAALPRPVPARRGSGTARTPLVLLRDSRHPAPVRAGFPPAEWVAFLLSVRGGAL</sequence>
<comment type="caution">
    <text evidence="2">The sequence shown here is derived from an EMBL/GenBank/DDBJ whole genome shotgun (WGS) entry which is preliminary data.</text>
</comment>
<dbReference type="RefSeq" id="WP_312893523.1">
    <property type="nucleotide sequence ID" value="NZ_BAAAJD010000079.1"/>
</dbReference>
<protein>
    <recommendedName>
        <fullName evidence="1">DUF397 domain-containing protein</fullName>
    </recommendedName>
</protein>
<dbReference type="Proteomes" id="UP000572635">
    <property type="component" value="Unassembled WGS sequence"/>
</dbReference>
<organism evidence="2 3">
    <name type="scientific">Nocardiopsis composta</name>
    <dbReference type="NCBI Taxonomy" id="157465"/>
    <lineage>
        <taxon>Bacteria</taxon>
        <taxon>Bacillati</taxon>
        <taxon>Actinomycetota</taxon>
        <taxon>Actinomycetes</taxon>
        <taxon>Streptosporangiales</taxon>
        <taxon>Nocardiopsidaceae</taxon>
        <taxon>Nocardiopsis</taxon>
    </lineage>
</organism>
<dbReference type="AlphaFoldDB" id="A0A7W8VCZ3"/>
<proteinExistence type="predicted"/>
<name>A0A7W8VCZ3_9ACTN</name>
<evidence type="ECO:0000313" key="3">
    <source>
        <dbReference type="Proteomes" id="UP000572635"/>
    </source>
</evidence>
<keyword evidence="3" id="KW-1185">Reference proteome</keyword>
<gene>
    <name evidence="2" type="ORF">HDA36_001552</name>
</gene>